<dbReference type="InterPro" id="IPR021120">
    <property type="entry name" value="KduI/IolB_isomerase"/>
</dbReference>
<dbReference type="GO" id="GO:0008880">
    <property type="term" value="F:glucuronate isomerase activity"/>
    <property type="evidence" value="ECO:0007669"/>
    <property type="project" value="InterPro"/>
</dbReference>
<dbReference type="PANTHER" id="PTHR39193:SF1">
    <property type="entry name" value="5-DEOXY-GLUCURONATE ISOMERASE"/>
    <property type="match status" value="1"/>
</dbReference>
<dbReference type="AlphaFoldDB" id="A0A0B7MF30"/>
<dbReference type="Proteomes" id="UP000046155">
    <property type="component" value="Unassembled WGS sequence"/>
</dbReference>
<dbReference type="InterPro" id="IPR011051">
    <property type="entry name" value="RmlC_Cupin_sf"/>
</dbReference>
<dbReference type="EMBL" id="CDRZ01000238">
    <property type="protein sequence ID" value="CEO89204.1"/>
    <property type="molecule type" value="Genomic_DNA"/>
</dbReference>
<dbReference type="PANTHER" id="PTHR39193">
    <property type="entry name" value="5-DEOXY-GLUCURONATE ISOMERASE"/>
    <property type="match status" value="1"/>
</dbReference>
<dbReference type="InterPro" id="IPR024203">
    <property type="entry name" value="Deoxy-glucuronate_isom_IolB"/>
</dbReference>
<dbReference type="Gene3D" id="2.60.120.10">
    <property type="entry name" value="Jelly Rolls"/>
    <property type="match status" value="2"/>
</dbReference>
<dbReference type="InterPro" id="IPR014710">
    <property type="entry name" value="RmlC-like_jellyroll"/>
</dbReference>
<keyword evidence="1 2" id="KW-0413">Isomerase</keyword>
<keyword evidence="3" id="KW-1185">Reference proteome</keyword>
<organism evidence="2 3">
    <name type="scientific">Syntrophaceticus schinkii</name>
    <dbReference type="NCBI Taxonomy" id="499207"/>
    <lineage>
        <taxon>Bacteria</taxon>
        <taxon>Bacillati</taxon>
        <taxon>Bacillota</taxon>
        <taxon>Clostridia</taxon>
        <taxon>Thermoanaerobacterales</taxon>
        <taxon>Thermoanaerobacterales Family III. Incertae Sedis</taxon>
        <taxon>Syntrophaceticus</taxon>
    </lineage>
</organism>
<evidence type="ECO:0000313" key="2">
    <source>
        <dbReference type="EMBL" id="CEO89204.1"/>
    </source>
</evidence>
<accession>A0A0B7MF30</accession>
<dbReference type="OrthoDB" id="9799936at2"/>
<dbReference type="Pfam" id="PF04962">
    <property type="entry name" value="KduI"/>
    <property type="match status" value="1"/>
</dbReference>
<gene>
    <name evidence="2" type="ORF">SSCH_410008</name>
</gene>
<name>A0A0B7MF30_9FIRM</name>
<dbReference type="SUPFAM" id="SSF51182">
    <property type="entry name" value="RmlC-like cupins"/>
    <property type="match status" value="1"/>
</dbReference>
<reference evidence="3" key="1">
    <citation type="submission" date="2015-01" db="EMBL/GenBank/DDBJ databases">
        <authorList>
            <person name="Manzoor Shahid"/>
            <person name="Zubair Saima"/>
        </authorList>
    </citation>
    <scope>NUCLEOTIDE SEQUENCE [LARGE SCALE GENOMIC DNA]</scope>
    <source>
        <strain evidence="3">Sp3</strain>
    </source>
</reference>
<evidence type="ECO:0000256" key="1">
    <source>
        <dbReference type="ARBA" id="ARBA00023235"/>
    </source>
</evidence>
<sequence length="260" mass="29283">MKHTQVYRFSGQKGFDKVITAENSALKHLGFSRILLDAGEKLDYVVDCEEIAIVLQEGDFRASVEWKNESVFVDICGERKSVFDEKPYTIYLPPGSRIVLESNRGMEARVFSAPCDEGNPPFFCRPDDVEEGIPGALNWRRKYRYVFGPPGKKNDHVTKKLIVGESVSVPGGWIGFPAHKHDLNNEHEYPLDEIFSFKVRGPQGAYIIQQSYGLDERWDEINVIDGDDFAIALIDGYHTSMAVPGCTEYLLWGLAGDAKN</sequence>
<dbReference type="EC" id="5.3.1.-" evidence="2"/>
<dbReference type="GO" id="GO:0019310">
    <property type="term" value="P:inositol catabolic process"/>
    <property type="evidence" value="ECO:0007669"/>
    <property type="project" value="InterPro"/>
</dbReference>
<dbReference type="RefSeq" id="WP_044665207.1">
    <property type="nucleotide sequence ID" value="NZ_CDRZ01000238.1"/>
</dbReference>
<proteinExistence type="predicted"/>
<evidence type="ECO:0000313" key="3">
    <source>
        <dbReference type="Proteomes" id="UP000046155"/>
    </source>
</evidence>
<protein>
    <submittedName>
        <fullName evidence="2">5-deoxyglucuronate isomerase</fullName>
        <ecNumber evidence="2">5.3.1.-</ecNumber>
    </submittedName>
</protein>